<keyword evidence="6" id="KW-0511">Multifunctional enzyme</keyword>
<keyword evidence="2" id="KW-0548">Nucleotidyltransferase</keyword>
<dbReference type="InterPro" id="IPR043502">
    <property type="entry name" value="DNA/RNA_pol_sf"/>
</dbReference>
<dbReference type="GO" id="GO:0042575">
    <property type="term" value="C:DNA polymerase complex"/>
    <property type="evidence" value="ECO:0007669"/>
    <property type="project" value="UniProtKB-ARBA"/>
</dbReference>
<dbReference type="Gene3D" id="3.30.420.10">
    <property type="entry name" value="Ribonuclease H-like superfamily/Ribonuclease H"/>
    <property type="match status" value="1"/>
</dbReference>
<dbReference type="InterPro" id="IPR012337">
    <property type="entry name" value="RNaseH-like_sf"/>
</dbReference>
<protein>
    <recommendedName>
        <fullName evidence="1">RNA-directed DNA polymerase</fullName>
        <ecNumber evidence="1">2.7.7.49</ecNumber>
    </recommendedName>
</protein>
<dbReference type="InterPro" id="IPR041588">
    <property type="entry name" value="Integrase_H2C2"/>
</dbReference>
<keyword evidence="4" id="KW-0255">Endonuclease</keyword>
<dbReference type="Pfam" id="PF17919">
    <property type="entry name" value="RT_RNaseH_2"/>
    <property type="match status" value="1"/>
</dbReference>
<dbReference type="GO" id="GO:0004519">
    <property type="term" value="F:endonuclease activity"/>
    <property type="evidence" value="ECO:0007669"/>
    <property type="project" value="UniProtKB-KW"/>
</dbReference>
<reference evidence="8 9" key="1">
    <citation type="submission" date="2019-08" db="EMBL/GenBank/DDBJ databases">
        <title>Whole genome of Aphis craccivora.</title>
        <authorList>
            <person name="Voronova N.V."/>
            <person name="Shulinski R.S."/>
            <person name="Bandarenka Y.V."/>
            <person name="Zhorov D.G."/>
            <person name="Warner D."/>
        </authorList>
    </citation>
    <scope>NUCLEOTIDE SEQUENCE [LARGE SCALE GENOMIC DNA]</scope>
    <source>
        <strain evidence="8">180601</strain>
        <tissue evidence="8">Whole Body</tissue>
    </source>
</reference>
<keyword evidence="9" id="KW-1185">Reference proteome</keyword>
<dbReference type="PANTHER" id="PTHR37984:SF5">
    <property type="entry name" value="PROTEIN NYNRIN-LIKE"/>
    <property type="match status" value="1"/>
</dbReference>
<evidence type="ECO:0000256" key="1">
    <source>
        <dbReference type="ARBA" id="ARBA00012493"/>
    </source>
</evidence>
<dbReference type="FunFam" id="3.10.20.370:FF:000001">
    <property type="entry name" value="Retrovirus-related Pol polyprotein from transposon 17.6-like protein"/>
    <property type="match status" value="1"/>
</dbReference>
<proteinExistence type="predicted"/>
<keyword evidence="3" id="KW-0540">Nuclease</keyword>
<dbReference type="OrthoDB" id="6618109at2759"/>
<evidence type="ECO:0000313" key="8">
    <source>
        <dbReference type="EMBL" id="KAF0745996.1"/>
    </source>
</evidence>
<organism evidence="8 9">
    <name type="scientific">Aphis craccivora</name>
    <name type="common">Cowpea aphid</name>
    <dbReference type="NCBI Taxonomy" id="307492"/>
    <lineage>
        <taxon>Eukaryota</taxon>
        <taxon>Metazoa</taxon>
        <taxon>Ecdysozoa</taxon>
        <taxon>Arthropoda</taxon>
        <taxon>Hexapoda</taxon>
        <taxon>Insecta</taxon>
        <taxon>Pterygota</taxon>
        <taxon>Neoptera</taxon>
        <taxon>Paraneoptera</taxon>
        <taxon>Hemiptera</taxon>
        <taxon>Sternorrhyncha</taxon>
        <taxon>Aphidomorpha</taxon>
        <taxon>Aphidoidea</taxon>
        <taxon>Aphididae</taxon>
        <taxon>Aphidini</taxon>
        <taxon>Aphis</taxon>
        <taxon>Aphis</taxon>
    </lineage>
</organism>
<dbReference type="GO" id="GO:0003964">
    <property type="term" value="F:RNA-directed DNA polymerase activity"/>
    <property type="evidence" value="ECO:0007669"/>
    <property type="project" value="UniProtKB-KW"/>
</dbReference>
<gene>
    <name evidence="8" type="ORF">FWK35_00026560</name>
</gene>
<dbReference type="SUPFAM" id="SSF53098">
    <property type="entry name" value="Ribonuclease H-like"/>
    <property type="match status" value="1"/>
</dbReference>
<feature type="domain" description="Integrase catalytic" evidence="7">
    <location>
        <begin position="482"/>
        <end position="581"/>
    </location>
</feature>
<dbReference type="PANTHER" id="PTHR37984">
    <property type="entry name" value="PROTEIN CBG26694"/>
    <property type="match status" value="1"/>
</dbReference>
<dbReference type="InterPro" id="IPR041577">
    <property type="entry name" value="RT_RNaseH_2"/>
</dbReference>
<dbReference type="EMBL" id="VUJU01007369">
    <property type="protein sequence ID" value="KAF0745996.1"/>
    <property type="molecule type" value="Genomic_DNA"/>
</dbReference>
<dbReference type="CDD" id="cd09274">
    <property type="entry name" value="RNase_HI_RT_Ty3"/>
    <property type="match status" value="1"/>
</dbReference>
<evidence type="ECO:0000313" key="9">
    <source>
        <dbReference type="Proteomes" id="UP000478052"/>
    </source>
</evidence>
<comment type="caution">
    <text evidence="8">The sequence shown here is derived from an EMBL/GenBank/DDBJ whole genome shotgun (WGS) entry which is preliminary data.</text>
</comment>
<evidence type="ECO:0000259" key="7">
    <source>
        <dbReference type="PROSITE" id="PS50994"/>
    </source>
</evidence>
<dbReference type="PROSITE" id="PS50994">
    <property type="entry name" value="INTEGRASE"/>
    <property type="match status" value="1"/>
</dbReference>
<dbReference type="GO" id="GO:0015074">
    <property type="term" value="P:DNA integration"/>
    <property type="evidence" value="ECO:0007669"/>
    <property type="project" value="InterPro"/>
</dbReference>
<dbReference type="Proteomes" id="UP000478052">
    <property type="component" value="Unassembled WGS sequence"/>
</dbReference>
<dbReference type="FunFam" id="1.10.340.70:FF:000003">
    <property type="entry name" value="Protein CBG25708"/>
    <property type="match status" value="1"/>
</dbReference>
<sequence>MNNTCSLQEIKRLEKASMRRLICGLIDNKIKERLMKEGNIGLEKVLDVCRSDEVARKQMTAIDNAPTIVTLKKYRSLRNMIIRLKEESKFKNQKCEKLNHFAKQCRSTKSESKINEIEEKEFFIGVVGENKNNNSDKDWIVKLRTNGTEIRYKIDTGVQANVLPSETLKCINPQWTKLHSDALDKLKEMLISEPVLQYYDSKLPLTLSVDALKDGLGAVLFQNNLPVIYASKSLTESQKKYAQIEKEALGIAFGCHRFHQYIYGRKVIVETNHRPLEAIFKKRLVLCPLRLQKILIKLQRYELIVKYKPGKELVIADTLSRTKVKCDSLFDDWEKREIEVTIGEVNVNTSKSKNKREQIRLATKLDKELNLLKNYVMEGWPEKIEQLNEETKKYWKCKELISVHDGVLYKSKRIIIPENLKSKMLKRIHFNHMGIEKCKYRARSCLYWVVMNKDIEEVVNKCQICLKYRKTNTKEPLERSEVADKPWQVVGTDFFYFQGKNYVLIVDYFSKFVEFVMIPKLTSSNPINAIKSNFSRHGVPETIRSDGGTQYTSEEFQKCVKEWNIKHIVHRVLLMRNQMEW</sequence>
<dbReference type="SUPFAM" id="SSF56672">
    <property type="entry name" value="DNA/RNA polymerases"/>
    <property type="match status" value="1"/>
</dbReference>
<evidence type="ECO:0000256" key="4">
    <source>
        <dbReference type="ARBA" id="ARBA00022759"/>
    </source>
</evidence>
<name>A0A6G0XZB9_APHCR</name>
<evidence type="ECO:0000256" key="3">
    <source>
        <dbReference type="ARBA" id="ARBA00022722"/>
    </source>
</evidence>
<dbReference type="Gene3D" id="1.10.340.70">
    <property type="match status" value="1"/>
</dbReference>
<dbReference type="EC" id="2.7.7.49" evidence="1"/>
<dbReference type="GO" id="GO:0003676">
    <property type="term" value="F:nucleic acid binding"/>
    <property type="evidence" value="ECO:0007669"/>
    <property type="project" value="InterPro"/>
</dbReference>
<accession>A0A6G0XZB9</accession>
<dbReference type="Pfam" id="PF17921">
    <property type="entry name" value="Integrase_H2C2"/>
    <property type="match status" value="1"/>
</dbReference>
<dbReference type="InterPro" id="IPR036397">
    <property type="entry name" value="RNaseH_sf"/>
</dbReference>
<dbReference type="InterPro" id="IPR050951">
    <property type="entry name" value="Retrovirus_Pol_polyprotein"/>
</dbReference>
<dbReference type="InterPro" id="IPR001584">
    <property type="entry name" value="Integrase_cat-core"/>
</dbReference>
<keyword evidence="5" id="KW-0695">RNA-directed DNA polymerase</keyword>
<keyword evidence="2" id="KW-0808">Transferase</keyword>
<evidence type="ECO:0000256" key="2">
    <source>
        <dbReference type="ARBA" id="ARBA00022695"/>
    </source>
</evidence>
<dbReference type="Pfam" id="PF00665">
    <property type="entry name" value="rve"/>
    <property type="match status" value="1"/>
</dbReference>
<dbReference type="AlphaFoldDB" id="A0A6G0XZB9"/>
<evidence type="ECO:0000256" key="6">
    <source>
        <dbReference type="ARBA" id="ARBA00023268"/>
    </source>
</evidence>
<keyword evidence="4" id="KW-0378">Hydrolase</keyword>
<evidence type="ECO:0000256" key="5">
    <source>
        <dbReference type="ARBA" id="ARBA00022918"/>
    </source>
</evidence>